<dbReference type="Pfam" id="PF17017">
    <property type="entry name" value="zf-C2H2_aberr"/>
    <property type="match status" value="1"/>
</dbReference>
<evidence type="ECO:0000313" key="2">
    <source>
        <dbReference type="EMBL" id="WUR02412.1"/>
    </source>
</evidence>
<dbReference type="InterPro" id="IPR013087">
    <property type="entry name" value="Znf_C2H2_type"/>
</dbReference>
<sequence>MEESIDEKILVYKCPYVKCKAFYYKFVFLINHLSNVYHDFEENLYEIKCPIENCNLLIDNRKLSTVSNNHISLSILKDHCKSVHKKNVKKTLAVSKDIYSTQTIENYIKAKYKPREIFNKTDNVLLRSVNLFDLLYSDSEIGRILKNKLTENCLLIQDKNMYKCQIWGCYKEYDSKLLYRAHINTHKHSMSNLIYHANKNFKIDFEKLLIELRFFDTSFKVEKIPHVLENEKDFFWSILFKNDFNQSTKTPAKAQCRAEPDLRDNKLLEEYKWETFKLAYDSIDEMSSIEGIIENVWYKGSEYKIEKSKIFPNYEYLNLKECITFAVMTINPNPVIVIGTKKNFEFDYFGKFDSNSSKIYILDENFNLIEKIEFNCGYPRKVLLEDEKNHEIIYVLFSDGIIRKLEFKNNFFDFKPLDCGNIIDFEIVDNKTIVCTDGQVVYKLVEGKMVAKTEYFDSVINSLCIRTRIRDGFPLHNDTNQKLDCDEMLSDIKQKTSRNFIYFSTVNGNIYSVDENLDNKLSLLKNYYTNNLIYIERDDEIVITNHMYEKTRLLIVCETFAKTRGLVDSIIYSLHRTNTGYLFGLNDGSVKFLRKCKSKRGLETLFKFVQKGNILFILDTINEREYVKEKKFECLVKKVCQHNKSIFVFLKCGIIFKFLLNKI</sequence>
<gene>
    <name evidence="2" type="ORF">VNE69_01349</name>
</gene>
<reference evidence="2" key="1">
    <citation type="journal article" date="2024" name="BMC Genomics">
        <title>Functional annotation of a divergent genome using sequence and structure-based similarity.</title>
        <authorList>
            <person name="Svedberg D."/>
            <person name="Winiger R.R."/>
            <person name="Berg A."/>
            <person name="Sharma H."/>
            <person name="Tellgren-Roth C."/>
            <person name="Debrunner-Vossbrinck B.A."/>
            <person name="Vossbrinck C.R."/>
            <person name="Barandun J."/>
        </authorList>
    </citation>
    <scope>NUCLEOTIDE SEQUENCE</scope>
    <source>
        <strain evidence="2">Illinois isolate</strain>
    </source>
</reference>
<dbReference type="EMBL" id="CP142726">
    <property type="protein sequence ID" value="WUR02412.1"/>
    <property type="molecule type" value="Genomic_DNA"/>
</dbReference>
<dbReference type="AlphaFoldDB" id="A0AAX4J8V9"/>
<dbReference type="RefSeq" id="XP_065328557.1">
    <property type="nucleotide sequence ID" value="XM_065472485.1"/>
</dbReference>
<protein>
    <submittedName>
        <fullName evidence="2">WD40 repeat domain-containing protein</fullName>
    </submittedName>
</protein>
<dbReference type="PROSITE" id="PS00028">
    <property type="entry name" value="ZINC_FINGER_C2H2_1"/>
    <property type="match status" value="2"/>
</dbReference>
<name>A0AAX4J8V9_9MICR</name>
<feature type="domain" description="C2H2-type" evidence="1">
    <location>
        <begin position="164"/>
        <end position="188"/>
    </location>
</feature>
<dbReference type="SMART" id="SM00355">
    <property type="entry name" value="ZnF_C2H2"/>
    <property type="match status" value="2"/>
</dbReference>
<feature type="domain" description="C2H2-type" evidence="1">
    <location>
        <begin position="14"/>
        <end position="38"/>
    </location>
</feature>
<evidence type="ECO:0000313" key="3">
    <source>
        <dbReference type="Proteomes" id="UP001334084"/>
    </source>
</evidence>
<proteinExistence type="predicted"/>
<dbReference type="Proteomes" id="UP001334084">
    <property type="component" value="Chromosome 1"/>
</dbReference>
<accession>A0AAX4J8V9</accession>
<keyword evidence="3" id="KW-1185">Reference proteome</keyword>
<dbReference type="InterPro" id="IPR031514">
    <property type="entry name" value="Zf-C2H2_aberr"/>
</dbReference>
<dbReference type="GeneID" id="90540213"/>
<organism evidence="2 3">
    <name type="scientific">Vairimorpha necatrix</name>
    <dbReference type="NCBI Taxonomy" id="6039"/>
    <lineage>
        <taxon>Eukaryota</taxon>
        <taxon>Fungi</taxon>
        <taxon>Fungi incertae sedis</taxon>
        <taxon>Microsporidia</taxon>
        <taxon>Nosematidae</taxon>
        <taxon>Vairimorpha</taxon>
    </lineage>
</organism>
<dbReference type="KEGG" id="vnx:VNE69_01349"/>
<evidence type="ECO:0000259" key="1">
    <source>
        <dbReference type="PROSITE" id="PS00028"/>
    </source>
</evidence>